<keyword evidence="2" id="KW-1185">Reference proteome</keyword>
<dbReference type="Pfam" id="PF05936">
    <property type="entry name" value="T6SS_VasE"/>
    <property type="match status" value="1"/>
</dbReference>
<dbReference type="PATRIC" id="fig|573737.6.peg.1235"/>
<dbReference type="HOGENOM" id="CLU_031690_1_0_4"/>
<accession>A0A0E3Y8I2</accession>
<sequence length="450" mass="49659">MRIDKPLWQEGLILSPQHFQQQDRWAAFSLQQMASGVVAAPWGTLEVAVDEQALDAGRLKLSRLKLRFADGTPIDTTLADALPPARDLTQGLSSEAQSLTVLAALALPDANGANCRMDETASARPRRTFREYVKTVDMNGTEATEIATERHAVRLLFDFEPHADDTVCVVARLKRTPQGRFRADPEFVPPCLALSGHPRHVERAVRIADILHAKSLALGARRSERVDHVTEYGVADVQLFWLLHCIHQAWPQLRHFAAYPNRPTESLYGVLAQLMCTLTTFSTQTNLTDIPEYDHERADEVFASLETSIRNLLDAIIPSRVVPIGLVRKSANTWTGQILDDRLIDEAVDWYVSVSAPVPATALVEQFPRLCKIGAPDDVERIVNSALSGIPVMPVQRVPAAIPVRLGNQYFALDGASPALARMLAARACQIYLPASLTEASVELYAVLRS</sequence>
<organism evidence="1 2">
    <name type="scientific">Pandoraea oxalativorans</name>
    <dbReference type="NCBI Taxonomy" id="573737"/>
    <lineage>
        <taxon>Bacteria</taxon>
        <taxon>Pseudomonadati</taxon>
        <taxon>Pseudomonadota</taxon>
        <taxon>Betaproteobacteria</taxon>
        <taxon>Burkholderiales</taxon>
        <taxon>Burkholderiaceae</taxon>
        <taxon>Pandoraea</taxon>
    </lineage>
</organism>
<dbReference type="OrthoDB" id="9775333at2"/>
<dbReference type="PANTHER" id="PTHR35566">
    <property type="entry name" value="BLR3599 PROTEIN"/>
    <property type="match status" value="1"/>
</dbReference>
<dbReference type="InterPro" id="IPR010263">
    <property type="entry name" value="T6SS_TssK"/>
</dbReference>
<gene>
    <name evidence="1" type="ORF">MB84_02290</name>
</gene>
<dbReference type="NCBIfam" id="TIGR03353">
    <property type="entry name" value="VI_chp_4"/>
    <property type="match status" value="1"/>
</dbReference>
<dbReference type="EMBL" id="CP011253">
    <property type="protein sequence ID" value="AKC68526.1"/>
    <property type="molecule type" value="Genomic_DNA"/>
</dbReference>
<name>A0A0E3Y8I2_9BURK</name>
<evidence type="ECO:0000313" key="1">
    <source>
        <dbReference type="EMBL" id="AKC68526.1"/>
    </source>
</evidence>
<dbReference type="Proteomes" id="UP000035050">
    <property type="component" value="Chromosome"/>
</dbReference>
<dbReference type="PANTHER" id="PTHR35566:SF1">
    <property type="entry name" value="TYPE VI SECRETION SYSTEM BASEPLATE COMPONENT TSSK1"/>
    <property type="match status" value="1"/>
</dbReference>
<proteinExistence type="predicted"/>
<dbReference type="RefSeq" id="WP_046289959.1">
    <property type="nucleotide sequence ID" value="NZ_CP011253.3"/>
</dbReference>
<reference evidence="1" key="1">
    <citation type="submission" date="2016-06" db="EMBL/GenBank/DDBJ databases">
        <title>Pandoraea oxalativorans DSM 23570 Genome Sequencing.</title>
        <authorList>
            <person name="Ee R."/>
            <person name="Lim Y.-L."/>
            <person name="Yong D."/>
            <person name="Yin W.-F."/>
            <person name="Chan K.-G."/>
        </authorList>
    </citation>
    <scope>NUCLEOTIDE SEQUENCE</scope>
    <source>
        <strain evidence="1">DSM 23570</strain>
    </source>
</reference>
<dbReference type="AlphaFoldDB" id="A0A0E3Y8I2"/>
<protein>
    <submittedName>
        <fullName evidence="1">Type VI secretion system-associated protein</fullName>
    </submittedName>
</protein>
<evidence type="ECO:0000313" key="2">
    <source>
        <dbReference type="Proteomes" id="UP000035050"/>
    </source>
</evidence>
<dbReference type="KEGG" id="pox:MB84_02290"/>